<keyword evidence="2" id="KW-1185">Reference proteome</keyword>
<organism evidence="1 2">
    <name type="scientific">Colletotrichum plurivorum</name>
    <dbReference type="NCBI Taxonomy" id="2175906"/>
    <lineage>
        <taxon>Eukaryota</taxon>
        <taxon>Fungi</taxon>
        <taxon>Dikarya</taxon>
        <taxon>Ascomycota</taxon>
        <taxon>Pezizomycotina</taxon>
        <taxon>Sordariomycetes</taxon>
        <taxon>Hypocreomycetidae</taxon>
        <taxon>Glomerellales</taxon>
        <taxon>Glomerellaceae</taxon>
        <taxon>Colletotrichum</taxon>
        <taxon>Colletotrichum orchidearum species complex</taxon>
    </lineage>
</organism>
<comment type="caution">
    <text evidence="1">The sequence shown here is derived from an EMBL/GenBank/DDBJ whole genome shotgun (WGS) entry which is preliminary data.</text>
</comment>
<gene>
    <name evidence="1" type="ORF">CPLU01_09158</name>
</gene>
<protein>
    <submittedName>
        <fullName evidence="1">Uncharacterized protein</fullName>
    </submittedName>
</protein>
<dbReference type="EMBL" id="WIGO01000139">
    <property type="protein sequence ID" value="KAF6827372.1"/>
    <property type="molecule type" value="Genomic_DNA"/>
</dbReference>
<reference evidence="1" key="1">
    <citation type="journal article" date="2020" name="Phytopathology">
        <title>Genome Sequence Resources of Colletotrichum truncatum, C. plurivorum, C. musicola, and C. sojae: Four Species Pathogenic to Soybean (Glycine max).</title>
        <authorList>
            <person name="Rogerio F."/>
            <person name="Boufleur T.R."/>
            <person name="Ciampi-Guillardi M."/>
            <person name="Sukno S.A."/>
            <person name="Thon M.R."/>
            <person name="Massola Junior N.S."/>
            <person name="Baroncelli R."/>
        </authorList>
    </citation>
    <scope>NUCLEOTIDE SEQUENCE</scope>
    <source>
        <strain evidence="1">LFN00145</strain>
    </source>
</reference>
<evidence type="ECO:0000313" key="2">
    <source>
        <dbReference type="Proteomes" id="UP000654918"/>
    </source>
</evidence>
<name>A0A8H6NBG2_9PEZI</name>
<dbReference type="Proteomes" id="UP000654918">
    <property type="component" value="Unassembled WGS sequence"/>
</dbReference>
<sequence length="171" mass="18242">MRSQSPAATIGNIASFPFIPSVVQTRPPCCLALPDALGPDETWGSGDLKPGCQATTGLHLRHVWLLILIAKGSCTRGDKSQARPTSFLLMGHERSRHVASKPAAAQAGQAAVARRVYVIRGFLLPRARRPPAMGRGVTMGTRAAWALKVVCWEGTMRSLREGTSAASQDDA</sequence>
<dbReference type="AlphaFoldDB" id="A0A8H6NBG2"/>
<evidence type="ECO:0000313" key="1">
    <source>
        <dbReference type="EMBL" id="KAF6827372.1"/>
    </source>
</evidence>
<proteinExistence type="predicted"/>
<accession>A0A8H6NBG2</accession>